<evidence type="ECO:0000313" key="3">
    <source>
        <dbReference type="Proteomes" id="UP000228593"/>
    </source>
</evidence>
<dbReference type="OrthoDB" id="8552455at2"/>
<dbReference type="SUPFAM" id="SSF52540">
    <property type="entry name" value="P-loop containing nucleoside triphosphate hydrolases"/>
    <property type="match status" value="1"/>
</dbReference>
<proteinExistence type="predicted"/>
<dbReference type="Pfam" id="PF00004">
    <property type="entry name" value="AAA"/>
    <property type="match status" value="1"/>
</dbReference>
<dbReference type="PANTHER" id="PTHR43718:SF2">
    <property type="entry name" value="LON PROTEASE HOMOLOG, MITOCHONDRIAL"/>
    <property type="match status" value="1"/>
</dbReference>
<gene>
    <name evidence="2" type="ORF">CR103_14005</name>
</gene>
<dbReference type="RefSeq" id="WP_099916604.1">
    <property type="nucleotide sequence ID" value="NZ_BMHS01000018.1"/>
</dbReference>
<comment type="caution">
    <text evidence="2">The sequence shown here is derived from an EMBL/GenBank/DDBJ whole genome shotgun (WGS) entry which is preliminary data.</text>
</comment>
<dbReference type="EMBL" id="PDOB01000022">
    <property type="protein sequence ID" value="PIL39197.1"/>
    <property type="molecule type" value="Genomic_DNA"/>
</dbReference>
<evidence type="ECO:0000313" key="2">
    <source>
        <dbReference type="EMBL" id="PIL39197.1"/>
    </source>
</evidence>
<dbReference type="PANTHER" id="PTHR43718">
    <property type="entry name" value="LON PROTEASE"/>
    <property type="match status" value="1"/>
</dbReference>
<name>A0A2G8SZF6_9BURK</name>
<accession>A0A2G8SZF6</accession>
<dbReference type="AlphaFoldDB" id="A0A2G8SZF6"/>
<dbReference type="GO" id="GO:0005524">
    <property type="term" value="F:ATP binding"/>
    <property type="evidence" value="ECO:0007669"/>
    <property type="project" value="InterPro"/>
</dbReference>
<dbReference type="GO" id="GO:0004176">
    <property type="term" value="F:ATP-dependent peptidase activity"/>
    <property type="evidence" value="ECO:0007669"/>
    <property type="project" value="InterPro"/>
</dbReference>
<evidence type="ECO:0000259" key="1">
    <source>
        <dbReference type="SMART" id="SM00382"/>
    </source>
</evidence>
<sequence length="409" mass="45818">MSFHYSTPDEKKSDLKSGFLLYDSLLLTPFAFAKEIAAKEKLALAMKKVKALIASAGPAVDPHDPDNWEPALDDGGLSKAVSAYPFPLPPSPISEFIQIYEQEAVHHRYSRIESLTGDRDERTKIKERLNTLRHNGEYRRLAKIPTSWRSTLNSLEIDHPNFTPVIEYLRGVFAIAERCDGVPVFGNIIIDGPPGCGKTYFSKKLAQCLGTEFHALHLETMQTAGEIVGDSDSYRSSAPGALYNAMVDGKFANPVVLMDEICKMGGDERFRPQTALYRIFERETAKTFSDCSEPWLTLDLSHVLFLCTSNNYDAVDPAIRSRLKRFTVGMPIDPTQIIRNIFQQLQRERSTAFADVTLAQSAVDVLVTQSPRRIRQLLEDGIGAALYRERTHVIGSDIDVESVRRPMGF</sequence>
<dbReference type="Proteomes" id="UP000228593">
    <property type="component" value="Unassembled WGS sequence"/>
</dbReference>
<dbReference type="GO" id="GO:0006515">
    <property type="term" value="P:protein quality control for misfolded or incompletely synthesized proteins"/>
    <property type="evidence" value="ECO:0007669"/>
    <property type="project" value="TreeGrafter"/>
</dbReference>
<reference evidence="2 3" key="1">
    <citation type="submission" date="2017-10" db="EMBL/GenBank/DDBJ databases">
        <title>Massilia psychrophilum sp. nov., a novel purple-pigmented bacterium isolated from Tianshan glacier, Xinjiang Municipality, China.</title>
        <authorList>
            <person name="Wang H."/>
        </authorList>
    </citation>
    <scope>NUCLEOTIDE SEQUENCE [LARGE SCALE GENOMIC DNA]</scope>
    <source>
        <strain evidence="2 3">JCM 30813</strain>
    </source>
</reference>
<dbReference type="InterPro" id="IPR003959">
    <property type="entry name" value="ATPase_AAA_core"/>
</dbReference>
<dbReference type="GO" id="GO:0004252">
    <property type="term" value="F:serine-type endopeptidase activity"/>
    <property type="evidence" value="ECO:0007669"/>
    <property type="project" value="InterPro"/>
</dbReference>
<dbReference type="Gene3D" id="3.40.50.300">
    <property type="entry name" value="P-loop containing nucleotide triphosphate hydrolases"/>
    <property type="match status" value="1"/>
</dbReference>
<protein>
    <recommendedName>
        <fullName evidence="1">AAA+ ATPase domain-containing protein</fullName>
    </recommendedName>
</protein>
<organism evidence="2 3">
    <name type="scientific">Massilia psychrophila</name>
    <dbReference type="NCBI Taxonomy" id="1603353"/>
    <lineage>
        <taxon>Bacteria</taxon>
        <taxon>Pseudomonadati</taxon>
        <taxon>Pseudomonadota</taxon>
        <taxon>Betaproteobacteria</taxon>
        <taxon>Burkholderiales</taxon>
        <taxon>Oxalobacteraceae</taxon>
        <taxon>Telluria group</taxon>
        <taxon>Massilia</taxon>
    </lineage>
</organism>
<dbReference type="GO" id="GO:0016887">
    <property type="term" value="F:ATP hydrolysis activity"/>
    <property type="evidence" value="ECO:0007669"/>
    <property type="project" value="InterPro"/>
</dbReference>
<feature type="domain" description="AAA+ ATPase" evidence="1">
    <location>
        <begin position="184"/>
        <end position="334"/>
    </location>
</feature>
<dbReference type="InterPro" id="IPR003593">
    <property type="entry name" value="AAA+_ATPase"/>
</dbReference>
<keyword evidence="3" id="KW-1185">Reference proteome</keyword>
<dbReference type="InterPro" id="IPR027065">
    <property type="entry name" value="Lon_Prtase"/>
</dbReference>
<dbReference type="InterPro" id="IPR027417">
    <property type="entry name" value="P-loop_NTPase"/>
</dbReference>
<dbReference type="SMART" id="SM00382">
    <property type="entry name" value="AAA"/>
    <property type="match status" value="1"/>
</dbReference>